<feature type="binding site" evidence="11">
    <location>
        <position position="172"/>
    </location>
    <ligand>
        <name>(2S,3S)-3-methyl-L-aspartate</name>
        <dbReference type="ChEBI" id="CHEBI:58724"/>
    </ligand>
</feature>
<dbReference type="PIRSF" id="PIRSF017107">
    <property type="entry name" value="MAL"/>
    <property type="match status" value="1"/>
</dbReference>
<dbReference type="RefSeq" id="WP_072903804.1">
    <property type="nucleotide sequence ID" value="NZ_FRAD01000014.1"/>
</dbReference>
<dbReference type="Gene3D" id="3.20.20.120">
    <property type="entry name" value="Enolase-like C-terminal domain"/>
    <property type="match status" value="1"/>
</dbReference>
<evidence type="ECO:0000259" key="14">
    <source>
        <dbReference type="Pfam" id="PF05034"/>
    </source>
</evidence>
<comment type="subunit">
    <text evidence="5">Homodimer.</text>
</comment>
<organism evidence="16 17">
    <name type="scientific">Hathewaya proteolytica DSM 3090</name>
    <dbReference type="NCBI Taxonomy" id="1121331"/>
    <lineage>
        <taxon>Bacteria</taxon>
        <taxon>Bacillati</taxon>
        <taxon>Bacillota</taxon>
        <taxon>Clostridia</taxon>
        <taxon>Eubacteriales</taxon>
        <taxon>Clostridiaceae</taxon>
        <taxon>Hathewaya</taxon>
    </lineage>
</organism>
<feature type="binding site" evidence="11">
    <location>
        <position position="329"/>
    </location>
    <ligand>
        <name>(2S,3S)-3-methyl-L-aspartate</name>
        <dbReference type="ChEBI" id="CHEBI:58724"/>
    </ligand>
</feature>
<evidence type="ECO:0000256" key="9">
    <source>
        <dbReference type="ARBA" id="ARBA00023239"/>
    </source>
</evidence>
<accession>A0A1M6PXC7</accession>
<evidence type="ECO:0000256" key="8">
    <source>
        <dbReference type="ARBA" id="ARBA00022842"/>
    </source>
</evidence>
<dbReference type="Proteomes" id="UP000183952">
    <property type="component" value="Unassembled WGS sequence"/>
</dbReference>
<evidence type="ECO:0000313" key="17">
    <source>
        <dbReference type="Proteomes" id="UP000183952"/>
    </source>
</evidence>
<evidence type="ECO:0000313" key="16">
    <source>
        <dbReference type="EMBL" id="SHK12634.1"/>
    </source>
</evidence>
<comment type="cofactor">
    <cofactor evidence="2 13">
        <name>Mg(2+)</name>
        <dbReference type="ChEBI" id="CHEBI:18420"/>
    </cofactor>
</comment>
<dbReference type="GO" id="GO:0050096">
    <property type="term" value="F:methylaspartate ammonia-lyase activity"/>
    <property type="evidence" value="ECO:0007669"/>
    <property type="project" value="UniProtKB-EC"/>
</dbReference>
<evidence type="ECO:0000256" key="3">
    <source>
        <dbReference type="ARBA" id="ARBA00004675"/>
    </source>
</evidence>
<dbReference type="OrthoDB" id="8630262at2"/>
<dbReference type="Pfam" id="PF05034">
    <property type="entry name" value="MAAL_N"/>
    <property type="match status" value="1"/>
</dbReference>
<keyword evidence="7 13" id="KW-0479">Metal-binding</keyword>
<dbReference type="UniPathway" id="UPA00561">
    <property type="reaction ID" value="UER00618"/>
</dbReference>
<evidence type="ECO:0000256" key="12">
    <source>
        <dbReference type="PIRSR" id="PIRSR017107-3"/>
    </source>
</evidence>
<reference evidence="16 17" key="1">
    <citation type="submission" date="2016-11" db="EMBL/GenBank/DDBJ databases">
        <authorList>
            <person name="Jaros S."/>
            <person name="Januszkiewicz K."/>
            <person name="Wedrychowicz H."/>
        </authorList>
    </citation>
    <scope>NUCLEOTIDE SEQUENCE [LARGE SCALE GENOMIC DNA]</scope>
    <source>
        <strain evidence="16 17">DSM 3090</strain>
    </source>
</reference>
<evidence type="ECO:0000256" key="4">
    <source>
        <dbReference type="ARBA" id="ARBA00009954"/>
    </source>
</evidence>
<feature type="domain" description="Methylaspartate ammonia-lyase C-terminal" evidence="15">
    <location>
        <begin position="164"/>
        <end position="410"/>
    </location>
</feature>
<feature type="binding site" evidence="13">
    <location>
        <position position="238"/>
    </location>
    <ligand>
        <name>Mg(2+)</name>
        <dbReference type="ChEBI" id="CHEBI:18420"/>
    </ligand>
</feature>
<dbReference type="SUPFAM" id="SSF54826">
    <property type="entry name" value="Enolase N-terminal domain-like"/>
    <property type="match status" value="1"/>
</dbReference>
<feature type="site" description="Transition state stabilizer" evidence="12">
    <location>
        <position position="194"/>
    </location>
</feature>
<dbReference type="CDD" id="cd03314">
    <property type="entry name" value="MAL"/>
    <property type="match status" value="1"/>
</dbReference>
<dbReference type="SFLD" id="SFLDS00001">
    <property type="entry name" value="Enolase"/>
    <property type="match status" value="1"/>
</dbReference>
<dbReference type="NCBIfam" id="TIGR01502">
    <property type="entry name" value="B_methylAsp_ase"/>
    <property type="match status" value="1"/>
</dbReference>
<protein>
    <recommendedName>
        <fullName evidence="6">methylaspartate ammonia-lyase</fullName>
        <ecNumber evidence="6">4.3.1.2</ecNumber>
    </recommendedName>
</protein>
<name>A0A1M6PXC7_9CLOT</name>
<dbReference type="InterPro" id="IPR006395">
    <property type="entry name" value="Me_Asp_am_lyase"/>
</dbReference>
<evidence type="ECO:0000256" key="7">
    <source>
        <dbReference type="ARBA" id="ARBA00022723"/>
    </source>
</evidence>
<dbReference type="PANTHER" id="PTHR48073:SF2">
    <property type="entry name" value="O-SUCCINYLBENZOATE SYNTHASE"/>
    <property type="match status" value="1"/>
</dbReference>
<dbReference type="GO" id="GO:0046872">
    <property type="term" value="F:metal ion binding"/>
    <property type="evidence" value="ECO:0007669"/>
    <property type="project" value="UniProtKB-KW"/>
</dbReference>
<evidence type="ECO:0000256" key="10">
    <source>
        <dbReference type="PIRSR" id="PIRSR017107-1"/>
    </source>
</evidence>
<evidence type="ECO:0000259" key="15">
    <source>
        <dbReference type="Pfam" id="PF07476"/>
    </source>
</evidence>
<dbReference type="InterPro" id="IPR029017">
    <property type="entry name" value="Enolase-like_N"/>
</dbReference>
<dbReference type="STRING" id="1121331.SAMN02745248_01850"/>
<evidence type="ECO:0000256" key="5">
    <source>
        <dbReference type="ARBA" id="ARBA00011738"/>
    </source>
</evidence>
<keyword evidence="8 13" id="KW-0460">Magnesium</keyword>
<proteinExistence type="inferred from homology"/>
<comment type="similarity">
    <text evidence="4">Belongs to the methylaspartate ammonia-lyase family.</text>
</comment>
<feature type="domain" description="Methylaspartate ammonia-lyase N-terminal" evidence="14">
    <location>
        <begin position="1"/>
        <end position="159"/>
    </location>
</feature>
<dbReference type="SUPFAM" id="SSF51604">
    <property type="entry name" value="Enolase C-terminal domain-like"/>
    <property type="match status" value="1"/>
</dbReference>
<evidence type="ECO:0000256" key="1">
    <source>
        <dbReference type="ARBA" id="ARBA00000789"/>
    </source>
</evidence>
<sequence>MKIVDVVCSAGRTGFYFDDQRAIKKGAGHNGFTYVGEAVTEGFTSIRQSGESISVMLILEDGQVALGDCAAVQYSGAGGRDPLFLAKDFIPVIENEIAPKLIGRELTSFVELAEEFDTMQINGKRLHTAIRYGITQAILDAVAKSKKVTMAEVIRDEYKTGVDIQRIAIFTQSGDNRYENADKMIIKGADVMPHALINNVEEKLGNDGSKLLEYVKWLRNRVIELRQCDSYKPVFHIDVYGTIGAAFDCDTKKMADYLETLAKAAEPFALRIEGPMDVEDRQKQMEALRDLTAEVDRRGLNVELVADEWCNTFDDVKFFADNKAGHMLQIKTPDLGGVNNIAKAILYCNEKGVGSYCGGTCNETNRSAEVTTNIAMACGATQCLAKPGMGVDEGFMIVNNEMNRVVALANRRK</sequence>
<dbReference type="InterPro" id="IPR022665">
    <property type="entry name" value="MeAsp_NH4-lyase_N"/>
</dbReference>
<comment type="catalytic activity">
    <reaction evidence="1">
        <text>(2S,3S)-3-methyl-L-aspartate = mesaconate + NH4(+)</text>
        <dbReference type="Rhea" id="RHEA:12829"/>
        <dbReference type="ChEBI" id="CHEBI:28938"/>
        <dbReference type="ChEBI" id="CHEBI:36986"/>
        <dbReference type="ChEBI" id="CHEBI:58724"/>
        <dbReference type="EC" id="4.3.1.2"/>
    </reaction>
</comment>
<dbReference type="GO" id="GO:0019553">
    <property type="term" value="P:L-glutamate catabolic process via L-citramalate"/>
    <property type="evidence" value="ECO:0007669"/>
    <property type="project" value="UniProtKB-UniPathway"/>
</dbReference>
<dbReference type="PANTHER" id="PTHR48073">
    <property type="entry name" value="O-SUCCINYLBENZOATE SYNTHASE-RELATED"/>
    <property type="match status" value="1"/>
</dbReference>
<evidence type="ECO:0000256" key="11">
    <source>
        <dbReference type="PIRSR" id="PIRSR017107-2"/>
    </source>
</evidence>
<dbReference type="InterPro" id="IPR022662">
    <property type="entry name" value="MeAsp_NH4-lyase_C"/>
</dbReference>
<dbReference type="Gene3D" id="3.30.390.10">
    <property type="entry name" value="Enolase-like, N-terminal domain"/>
    <property type="match status" value="1"/>
</dbReference>
<evidence type="ECO:0000256" key="2">
    <source>
        <dbReference type="ARBA" id="ARBA00001946"/>
    </source>
</evidence>
<gene>
    <name evidence="16" type="ORF">SAMN02745248_01850</name>
</gene>
<feature type="active site" description="Proton acceptor" evidence="10">
    <location>
        <position position="331"/>
    </location>
</feature>
<dbReference type="EC" id="4.3.1.2" evidence="6"/>
<dbReference type="EMBL" id="FRAD01000014">
    <property type="protein sequence ID" value="SHK12634.1"/>
    <property type="molecule type" value="Genomic_DNA"/>
</dbReference>
<feature type="binding site" evidence="13">
    <location>
        <position position="273"/>
    </location>
    <ligand>
        <name>Mg(2+)</name>
        <dbReference type="ChEBI" id="CHEBI:18420"/>
    </ligand>
</feature>
<dbReference type="Pfam" id="PF07476">
    <property type="entry name" value="MAAL_C"/>
    <property type="match status" value="1"/>
</dbReference>
<comment type="pathway">
    <text evidence="3">Amino-acid degradation; L-glutamate degradation via mesaconate pathway; acetate and pyruvate from L-glutamate: step 2/4.</text>
</comment>
<dbReference type="InterPro" id="IPR036849">
    <property type="entry name" value="Enolase-like_C_sf"/>
</dbReference>
<evidence type="ECO:0000256" key="13">
    <source>
        <dbReference type="PIRSR" id="PIRSR017107-4"/>
    </source>
</evidence>
<keyword evidence="9 16" id="KW-0456">Lyase</keyword>
<dbReference type="AlphaFoldDB" id="A0A1M6PXC7"/>
<keyword evidence="17" id="KW-1185">Reference proteome</keyword>
<feature type="binding site" evidence="13">
    <location>
        <position position="307"/>
    </location>
    <ligand>
        <name>Mg(2+)</name>
        <dbReference type="ChEBI" id="CHEBI:18420"/>
    </ligand>
</feature>
<dbReference type="SFLD" id="SFLDG00151">
    <property type="entry name" value="methylaspartate_ammonia-lyase"/>
    <property type="match status" value="1"/>
</dbReference>
<evidence type="ECO:0000256" key="6">
    <source>
        <dbReference type="ARBA" id="ARBA00012993"/>
    </source>
</evidence>
<dbReference type="SFLD" id="SFLDF00007">
    <property type="entry name" value="methylaspartate_ammonia-lyase"/>
    <property type="match status" value="1"/>
</dbReference>